<keyword evidence="1" id="KW-0808">Transferase</keyword>
<comment type="caution">
    <text evidence="1">The sequence shown here is derived from an EMBL/GenBank/DDBJ whole genome shotgun (WGS) entry which is preliminary data.</text>
</comment>
<dbReference type="SUPFAM" id="SSF53335">
    <property type="entry name" value="S-adenosyl-L-methionine-dependent methyltransferases"/>
    <property type="match status" value="1"/>
</dbReference>
<keyword evidence="1" id="KW-0489">Methyltransferase</keyword>
<accession>A0A090ZER3</accession>
<dbReference type="EMBL" id="JMQC01000008">
    <property type="protein sequence ID" value="KFN02736.1"/>
    <property type="molecule type" value="Genomic_DNA"/>
</dbReference>
<dbReference type="GO" id="GO:0032259">
    <property type="term" value="P:methylation"/>
    <property type="evidence" value="ECO:0007669"/>
    <property type="project" value="UniProtKB-KW"/>
</dbReference>
<dbReference type="Gene3D" id="3.40.50.150">
    <property type="entry name" value="Vaccinia Virus protein VP39"/>
    <property type="match status" value="1"/>
</dbReference>
<dbReference type="AlphaFoldDB" id="A0A090ZER3"/>
<dbReference type="InterPro" id="IPR029063">
    <property type="entry name" value="SAM-dependent_MTases_sf"/>
</dbReference>
<protein>
    <submittedName>
        <fullName evidence="1">Leucine carboxyl methyltransferase family protein</fullName>
    </submittedName>
</protein>
<evidence type="ECO:0000313" key="2">
    <source>
        <dbReference type="Proteomes" id="UP000029389"/>
    </source>
</evidence>
<gene>
    <name evidence="1" type="ORF">DJ93_4851</name>
</gene>
<evidence type="ECO:0000313" key="1">
    <source>
        <dbReference type="EMBL" id="KFN02736.1"/>
    </source>
</evidence>
<dbReference type="Proteomes" id="UP000029389">
    <property type="component" value="Unassembled WGS sequence"/>
</dbReference>
<organism evidence="1 2">
    <name type="scientific">Bacillus clarus</name>
    <dbReference type="NCBI Taxonomy" id="2338372"/>
    <lineage>
        <taxon>Bacteria</taxon>
        <taxon>Bacillati</taxon>
        <taxon>Bacillota</taxon>
        <taxon>Bacilli</taxon>
        <taxon>Bacillales</taxon>
        <taxon>Bacillaceae</taxon>
        <taxon>Bacillus</taxon>
        <taxon>Bacillus cereus group</taxon>
    </lineage>
</organism>
<dbReference type="GO" id="GO:0008168">
    <property type="term" value="F:methyltransferase activity"/>
    <property type="evidence" value="ECO:0007669"/>
    <property type="project" value="UniProtKB-KW"/>
</dbReference>
<name>A0A090ZER3_9BACI</name>
<sequence length="106" mass="12078">MVKEIDFQSVQGTMLIPLLGRAYESKNNKDILDDKEAVQIIKNCDFDFSNISNTFGEYGCITYIAPARKIDDTIRQFIRKRPNATIVNIGSRLDTTFSRADNENQP</sequence>
<reference evidence="1 2" key="1">
    <citation type="submission" date="2014-04" db="EMBL/GenBank/DDBJ databases">
        <authorList>
            <person name="Bishop-Lilly K.A."/>
            <person name="Broomall S.M."/>
            <person name="Chain P.S."/>
            <person name="Chertkov O."/>
            <person name="Coyne S.R."/>
            <person name="Daligault H.E."/>
            <person name="Davenport K.W."/>
            <person name="Erkkila T."/>
            <person name="Frey K.G."/>
            <person name="Gibbons H.S."/>
            <person name="Gu W."/>
            <person name="Jaissle J."/>
            <person name="Johnson S.L."/>
            <person name="Koroleva G.I."/>
            <person name="Ladner J.T."/>
            <person name="Lo C.-C."/>
            <person name="Minogue T.D."/>
            <person name="Munk C."/>
            <person name="Palacios G.F."/>
            <person name="Redden C.L."/>
            <person name="Rosenzweig C.N."/>
            <person name="Scholz M.B."/>
            <person name="Teshima H."/>
            <person name="Xu Y."/>
        </authorList>
    </citation>
    <scope>NUCLEOTIDE SEQUENCE [LARGE SCALE GENOMIC DNA]</scope>
    <source>
        <strain evidence="1 2">BHP</strain>
    </source>
</reference>
<proteinExistence type="predicted"/>